<name>A0A2G8RHV0_9RHOB</name>
<evidence type="ECO:0000313" key="3">
    <source>
        <dbReference type="EMBL" id="PIL21176.1"/>
    </source>
</evidence>
<dbReference type="EMBL" id="AWWI01000046">
    <property type="protein sequence ID" value="PIL21176.1"/>
    <property type="molecule type" value="Genomic_DNA"/>
</dbReference>
<feature type="transmembrane region" description="Helical" evidence="1">
    <location>
        <begin position="168"/>
        <end position="186"/>
    </location>
</feature>
<feature type="transmembrane region" description="Helical" evidence="1">
    <location>
        <begin position="248"/>
        <end position="269"/>
    </location>
</feature>
<dbReference type="AlphaFoldDB" id="A0A2G8RHV0"/>
<protein>
    <recommendedName>
        <fullName evidence="2">Acyltransferase 3 domain-containing protein</fullName>
    </recommendedName>
</protein>
<dbReference type="Pfam" id="PF01757">
    <property type="entry name" value="Acyl_transf_3"/>
    <property type="match status" value="1"/>
</dbReference>
<dbReference type="InterPro" id="IPR050879">
    <property type="entry name" value="Acyltransferase_3"/>
</dbReference>
<feature type="transmembrane region" description="Helical" evidence="1">
    <location>
        <begin position="21"/>
        <end position="39"/>
    </location>
</feature>
<dbReference type="PANTHER" id="PTHR23028">
    <property type="entry name" value="ACETYLTRANSFERASE"/>
    <property type="match status" value="1"/>
</dbReference>
<feature type="transmembrane region" description="Helical" evidence="1">
    <location>
        <begin position="222"/>
        <end position="242"/>
    </location>
</feature>
<evidence type="ECO:0000259" key="2">
    <source>
        <dbReference type="Pfam" id="PF01757"/>
    </source>
</evidence>
<evidence type="ECO:0000313" key="4">
    <source>
        <dbReference type="Proteomes" id="UP000231259"/>
    </source>
</evidence>
<proteinExistence type="predicted"/>
<dbReference type="GO" id="GO:0016020">
    <property type="term" value="C:membrane"/>
    <property type="evidence" value="ECO:0007669"/>
    <property type="project" value="TreeGrafter"/>
</dbReference>
<feature type="transmembrane region" description="Helical" evidence="1">
    <location>
        <begin position="51"/>
        <end position="72"/>
    </location>
</feature>
<sequence>MKPVASRLRSQRSNAIDCIRAYAVMMVLIFHVCAVYGPETLDPVARWFLKYGFLGVDIFFPLSGFLITGFLLKNHDTASIRTFFSRRIFRILPLYFLALAVYVLASLTTGQNIESLHNIWQNILFITGWTIFHNGREMVPYTITWSLSVEEFAYILIGTGAWLLRKRLVVGLLVLAVFSLSLRFYLELQDLPRTYYYPPARLDAIAMGGLLAWTVSCQKKYILGILTGALVVSLVLANLNIVLWRTLLFVHVTLMTCIVIYCIQTYLLSYRNRIIDCAASVGFYSYFIYLFHYFNISILALVARKSGVEIPFWIFVLLALGITYAQAVLSFRYFEGPAILFGRRQETERPQKPIFRPSE</sequence>
<feature type="domain" description="Acyltransferase 3" evidence="2">
    <location>
        <begin position="14"/>
        <end position="327"/>
    </location>
</feature>
<comment type="caution">
    <text evidence="3">The sequence shown here is derived from an EMBL/GenBank/DDBJ whole genome shotgun (WGS) entry which is preliminary data.</text>
</comment>
<dbReference type="GO" id="GO:0016747">
    <property type="term" value="F:acyltransferase activity, transferring groups other than amino-acyl groups"/>
    <property type="evidence" value="ECO:0007669"/>
    <property type="project" value="InterPro"/>
</dbReference>
<keyword evidence="1" id="KW-0812">Transmembrane</keyword>
<feature type="transmembrane region" description="Helical" evidence="1">
    <location>
        <begin position="281"/>
        <end position="304"/>
    </location>
</feature>
<organism evidence="3 4">
    <name type="scientific">Puniceibacterium antarcticum</name>
    <dbReference type="NCBI Taxonomy" id="1206336"/>
    <lineage>
        <taxon>Bacteria</taxon>
        <taxon>Pseudomonadati</taxon>
        <taxon>Pseudomonadota</taxon>
        <taxon>Alphaproteobacteria</taxon>
        <taxon>Rhodobacterales</taxon>
        <taxon>Paracoccaceae</taxon>
        <taxon>Puniceibacterium</taxon>
    </lineage>
</organism>
<dbReference type="OrthoDB" id="9796461at2"/>
<keyword evidence="1" id="KW-0472">Membrane</keyword>
<dbReference type="PANTHER" id="PTHR23028:SF53">
    <property type="entry name" value="ACYL_TRANSF_3 DOMAIN-CONTAINING PROTEIN"/>
    <property type="match status" value="1"/>
</dbReference>
<dbReference type="GO" id="GO:0009103">
    <property type="term" value="P:lipopolysaccharide biosynthetic process"/>
    <property type="evidence" value="ECO:0007669"/>
    <property type="project" value="TreeGrafter"/>
</dbReference>
<feature type="transmembrane region" description="Helical" evidence="1">
    <location>
        <begin position="198"/>
        <end position="215"/>
    </location>
</feature>
<feature type="transmembrane region" description="Helical" evidence="1">
    <location>
        <begin position="92"/>
        <end position="110"/>
    </location>
</feature>
<dbReference type="RefSeq" id="WP_099910026.1">
    <property type="nucleotide sequence ID" value="NZ_AWWI01000046.1"/>
</dbReference>
<feature type="transmembrane region" description="Helical" evidence="1">
    <location>
        <begin position="138"/>
        <end position="156"/>
    </location>
</feature>
<keyword evidence="1" id="KW-1133">Transmembrane helix</keyword>
<keyword evidence="4" id="KW-1185">Reference proteome</keyword>
<dbReference type="Proteomes" id="UP000231259">
    <property type="component" value="Unassembled WGS sequence"/>
</dbReference>
<reference evidence="3 4" key="1">
    <citation type="submission" date="2013-09" db="EMBL/GenBank/DDBJ databases">
        <title>Genome sequencing of Phaeobacter antarcticus sp. nov. SM1211.</title>
        <authorList>
            <person name="Zhang X.-Y."/>
            <person name="Liu C."/>
            <person name="Chen X.-L."/>
            <person name="Xie B.-B."/>
            <person name="Qin Q.-L."/>
            <person name="Rong J.-C."/>
            <person name="Zhang Y.-Z."/>
        </authorList>
    </citation>
    <scope>NUCLEOTIDE SEQUENCE [LARGE SCALE GENOMIC DNA]</scope>
    <source>
        <strain evidence="3 4">SM1211</strain>
    </source>
</reference>
<feature type="transmembrane region" description="Helical" evidence="1">
    <location>
        <begin position="310"/>
        <end position="334"/>
    </location>
</feature>
<evidence type="ECO:0000256" key="1">
    <source>
        <dbReference type="SAM" id="Phobius"/>
    </source>
</evidence>
<accession>A0A2G8RHV0</accession>
<gene>
    <name evidence="3" type="ORF">P775_05705</name>
</gene>
<dbReference type="InterPro" id="IPR002656">
    <property type="entry name" value="Acyl_transf_3_dom"/>
</dbReference>